<dbReference type="SUPFAM" id="SSF55681">
    <property type="entry name" value="Class II aaRS and biotin synthetases"/>
    <property type="match status" value="1"/>
</dbReference>
<reference evidence="3 4" key="1">
    <citation type="journal article" date="2011" name="Stand. Genomic Sci.">
        <title>Complete genome sequence of Weeksella virosa type strain (9751).</title>
        <authorList>
            <person name="Lang E."/>
            <person name="Teshima H."/>
            <person name="Lucas S."/>
            <person name="Lapidus A."/>
            <person name="Hammon N."/>
            <person name="Deshpande S."/>
            <person name="Nolan M."/>
            <person name="Cheng J.F."/>
            <person name="Pitluck S."/>
            <person name="Liolios K."/>
            <person name="Pagani I."/>
            <person name="Mikhailova N."/>
            <person name="Ivanova N."/>
            <person name="Mavromatis K."/>
            <person name="Pati A."/>
            <person name="Tapia R."/>
            <person name="Han C."/>
            <person name="Goodwin L."/>
            <person name="Chen A."/>
            <person name="Palaniappan K."/>
            <person name="Land M."/>
            <person name="Hauser L."/>
            <person name="Chang Y.J."/>
            <person name="Jeffries C.D."/>
            <person name="Brambilla E.M."/>
            <person name="Kopitz M."/>
            <person name="Rohde M."/>
            <person name="Goker M."/>
            <person name="Tindall B.J."/>
            <person name="Detter J.C."/>
            <person name="Woyke T."/>
            <person name="Bristow J."/>
            <person name="Eisen J.A."/>
            <person name="Markowitz V."/>
            <person name="Hugenholtz P."/>
            <person name="Klenk H.P."/>
            <person name="Kyrpides N.C."/>
        </authorList>
    </citation>
    <scope>NUCLEOTIDE SEQUENCE [LARGE SCALE GENOMIC DNA]</scope>
    <source>
        <strain evidence="4">ATCC 43766 / DSM 16922 / JCM 21250 / NBRC 16016 / NCTC 11634 / CL345/78</strain>
    </source>
</reference>
<dbReference type="InterPro" id="IPR045864">
    <property type="entry name" value="aa-tRNA-synth_II/BPL/LPL"/>
</dbReference>
<sequence length="242" mass="28225">MSYELHIFDTLPSTNSYLLDLTKKNAKDWVVIYAKDQTQGKGYAGSTWKTNAGENLTFSFSITTDLSYPELIFLNEWVANVLRDFLVPYLPQVWVKWPNDVIANDKKLVGVLIESFQRDQQMYTVVGVGLNVNQTRFESNHKASSLKLLTDRTYDLLALLADLMADFQARFYQIQEKNFDDIHQTYQTYLYRKDVLSTFRAADKVFLGWIRKTDSDGKLWIELENNELKSFLHKEIELLYGE</sequence>
<evidence type="ECO:0000259" key="2">
    <source>
        <dbReference type="PROSITE" id="PS51733"/>
    </source>
</evidence>
<dbReference type="GO" id="GO:0004077">
    <property type="term" value="F:biotin--[biotin carboxyl-carrier protein] ligase activity"/>
    <property type="evidence" value="ECO:0007669"/>
    <property type="project" value="InterPro"/>
</dbReference>
<organism evidence="3 4">
    <name type="scientific">Weeksella virosa (strain ATCC 43766 / DSM 16922 / JCM 21250 / CCUG 30538 / CDC 9751 / IAM 14551 / NBRC 16016 / NCTC 11634 / CL345/78)</name>
    <dbReference type="NCBI Taxonomy" id="865938"/>
    <lineage>
        <taxon>Bacteria</taxon>
        <taxon>Pseudomonadati</taxon>
        <taxon>Bacteroidota</taxon>
        <taxon>Flavobacteriia</taxon>
        <taxon>Flavobacteriales</taxon>
        <taxon>Weeksellaceae</taxon>
        <taxon>Weeksella</taxon>
    </lineage>
</organism>
<gene>
    <name evidence="3" type="ordered locus">Weevi_0533</name>
</gene>
<feature type="domain" description="BPL/LPL catalytic" evidence="2">
    <location>
        <begin position="1"/>
        <end position="175"/>
    </location>
</feature>
<dbReference type="Pfam" id="PF03099">
    <property type="entry name" value="BPL_LplA_LipB"/>
    <property type="match status" value="1"/>
</dbReference>
<dbReference type="GO" id="GO:0005737">
    <property type="term" value="C:cytoplasm"/>
    <property type="evidence" value="ECO:0007669"/>
    <property type="project" value="TreeGrafter"/>
</dbReference>
<dbReference type="Gene3D" id="3.30.930.10">
    <property type="entry name" value="Bira Bifunctional Protein, Domain 2"/>
    <property type="match status" value="1"/>
</dbReference>
<dbReference type="OrthoDB" id="9807064at2"/>
<evidence type="ECO:0000256" key="1">
    <source>
        <dbReference type="ARBA" id="ARBA00022598"/>
    </source>
</evidence>
<dbReference type="RefSeq" id="WP_013597644.1">
    <property type="nucleotide sequence ID" value="NC_015144.1"/>
</dbReference>
<dbReference type="PANTHER" id="PTHR12835:SF5">
    <property type="entry name" value="BIOTIN--PROTEIN LIGASE"/>
    <property type="match status" value="1"/>
</dbReference>
<dbReference type="PANTHER" id="PTHR12835">
    <property type="entry name" value="BIOTIN PROTEIN LIGASE"/>
    <property type="match status" value="1"/>
</dbReference>
<proteinExistence type="predicted"/>
<dbReference type="InterPro" id="IPR004143">
    <property type="entry name" value="BPL_LPL_catalytic"/>
</dbReference>
<name>F0NZC3_WEEVC</name>
<dbReference type="STRING" id="865938.Weevi_0533"/>
<dbReference type="Proteomes" id="UP000008641">
    <property type="component" value="Chromosome"/>
</dbReference>
<dbReference type="EMBL" id="CP002455">
    <property type="protein sequence ID" value="ADX67252.1"/>
    <property type="molecule type" value="Genomic_DNA"/>
</dbReference>
<keyword evidence="1 3" id="KW-0436">Ligase</keyword>
<dbReference type="PROSITE" id="PS51733">
    <property type="entry name" value="BPL_LPL_CATALYTIC"/>
    <property type="match status" value="1"/>
</dbReference>
<accession>F0NZC3</accession>
<dbReference type="CDD" id="cd16442">
    <property type="entry name" value="BPL"/>
    <property type="match status" value="1"/>
</dbReference>
<reference evidence="4" key="2">
    <citation type="journal article" date="2011" name="Stand. Genomic Sci.">
        <title>Complete genome sequence of Weeksella virosa type strain (9751T).</title>
        <authorList>
            <person name="Lang E."/>
            <person name="Teshima H."/>
            <person name="Lucas S."/>
            <person name="Lapidus A."/>
            <person name="Hammon N."/>
            <person name="Deshpande S."/>
            <person name="Nolan M."/>
            <person name="Cheng J."/>
            <person name="Pitluck S."/>
            <person name="Liolios K."/>
            <person name="Pagani I."/>
            <person name="Mikhailova N."/>
            <person name="Ivanova N."/>
            <person name="Mavromatis K."/>
            <person name="Pati A."/>
            <person name="Tapia R."/>
            <person name="Han C."/>
            <person name="Goodwin L."/>
            <person name="Chen A."/>
            <person name="Palaniappan K."/>
            <person name="Land M."/>
            <person name="Hauser L."/>
            <person name="Chang Y."/>
            <person name="Jeffries C."/>
            <person name="Brambilla E."/>
            <person name="Kopitz M."/>
            <person name="Rohde M."/>
            <person name="Goker M."/>
            <person name="Tindall B."/>
            <person name="Detter J."/>
            <person name="Woyke T."/>
            <person name="Bristow J."/>
            <person name="Eisen J."/>
            <person name="Markowitz V."/>
            <person name="Hugenholtz P."/>
            <person name="Klenk H."/>
            <person name="Kyrpides N."/>
        </authorList>
    </citation>
    <scope>NUCLEOTIDE SEQUENCE [LARGE SCALE GENOMIC DNA]</scope>
    <source>
        <strain evidence="4">ATCC 43766 / DSM 16922 / JCM 21250 / NBRC 16016 / NCTC 11634 / CL345/78</strain>
    </source>
</reference>
<dbReference type="KEGG" id="wvi:Weevi_0533"/>
<dbReference type="HOGENOM" id="CLU_051096_3_1_10"/>
<evidence type="ECO:0000313" key="3">
    <source>
        <dbReference type="EMBL" id="ADX67252.1"/>
    </source>
</evidence>
<dbReference type="InterPro" id="IPR004408">
    <property type="entry name" value="Biotin_CoA_COase_ligase"/>
</dbReference>
<evidence type="ECO:0000313" key="4">
    <source>
        <dbReference type="Proteomes" id="UP000008641"/>
    </source>
</evidence>
<dbReference type="NCBIfam" id="TIGR00121">
    <property type="entry name" value="birA_ligase"/>
    <property type="match status" value="1"/>
</dbReference>
<dbReference type="AlphaFoldDB" id="F0NZC3"/>
<protein>
    <submittedName>
        <fullName evidence="3">Biotin/acetyl-CoA-carboxylase ligase</fullName>
    </submittedName>
</protein>
<dbReference type="eggNOG" id="COG0340">
    <property type="taxonomic scope" value="Bacteria"/>
</dbReference>
<keyword evidence="4" id="KW-1185">Reference proteome</keyword>